<dbReference type="EMBL" id="AKHW03003207">
    <property type="protein sequence ID" value="KYO35195.1"/>
    <property type="molecule type" value="Genomic_DNA"/>
</dbReference>
<name>A0A151NF77_ALLMI</name>
<protein>
    <submittedName>
        <fullName evidence="2">Uncharacterized protein</fullName>
    </submittedName>
</protein>
<feature type="compositionally biased region" description="Basic and acidic residues" evidence="1">
    <location>
        <begin position="95"/>
        <end position="104"/>
    </location>
</feature>
<evidence type="ECO:0000313" key="3">
    <source>
        <dbReference type="Proteomes" id="UP000050525"/>
    </source>
</evidence>
<keyword evidence="3" id="KW-1185">Reference proteome</keyword>
<evidence type="ECO:0000256" key="1">
    <source>
        <dbReference type="SAM" id="MobiDB-lite"/>
    </source>
</evidence>
<gene>
    <name evidence="2" type="ORF">Y1Q_0001072</name>
</gene>
<sequence>MSQLYGDCSLLPDDHDCQEELLVTIHLMPLSHGPWTSRDNEAEEVEGQKETRVADTSSSATETKEHAGPASCMYVLDKKEEIEKRRNVAPPPHHRWVDGVRHDTIPQPSSQQSQCVTEHPSALHYPFQSTPSI</sequence>
<feature type="compositionally biased region" description="Polar residues" evidence="1">
    <location>
        <begin position="106"/>
        <end position="116"/>
    </location>
</feature>
<dbReference type="AlphaFoldDB" id="A0A151NF77"/>
<feature type="region of interest" description="Disordered" evidence="1">
    <location>
        <begin position="31"/>
        <end position="133"/>
    </location>
</feature>
<evidence type="ECO:0000313" key="2">
    <source>
        <dbReference type="EMBL" id="KYO35195.1"/>
    </source>
</evidence>
<dbReference type="Proteomes" id="UP000050525">
    <property type="component" value="Unassembled WGS sequence"/>
</dbReference>
<feature type="compositionally biased region" description="Basic and acidic residues" evidence="1">
    <location>
        <begin position="76"/>
        <end position="86"/>
    </location>
</feature>
<organism evidence="2 3">
    <name type="scientific">Alligator mississippiensis</name>
    <name type="common">American alligator</name>
    <dbReference type="NCBI Taxonomy" id="8496"/>
    <lineage>
        <taxon>Eukaryota</taxon>
        <taxon>Metazoa</taxon>
        <taxon>Chordata</taxon>
        <taxon>Craniata</taxon>
        <taxon>Vertebrata</taxon>
        <taxon>Euteleostomi</taxon>
        <taxon>Archelosauria</taxon>
        <taxon>Archosauria</taxon>
        <taxon>Crocodylia</taxon>
        <taxon>Alligatoridae</taxon>
        <taxon>Alligatorinae</taxon>
        <taxon>Alligator</taxon>
    </lineage>
</organism>
<comment type="caution">
    <text evidence="2">The sequence shown here is derived from an EMBL/GenBank/DDBJ whole genome shotgun (WGS) entry which is preliminary data.</text>
</comment>
<reference evidence="2 3" key="1">
    <citation type="journal article" date="2012" name="Genome Biol.">
        <title>Sequencing three crocodilian genomes to illuminate the evolution of archosaurs and amniotes.</title>
        <authorList>
            <person name="St John J.A."/>
            <person name="Braun E.L."/>
            <person name="Isberg S.R."/>
            <person name="Miles L.G."/>
            <person name="Chong A.Y."/>
            <person name="Gongora J."/>
            <person name="Dalzell P."/>
            <person name="Moran C."/>
            <person name="Bed'hom B."/>
            <person name="Abzhanov A."/>
            <person name="Burgess S.C."/>
            <person name="Cooksey A.M."/>
            <person name="Castoe T.A."/>
            <person name="Crawford N.G."/>
            <person name="Densmore L.D."/>
            <person name="Drew J.C."/>
            <person name="Edwards S.V."/>
            <person name="Faircloth B.C."/>
            <person name="Fujita M.K."/>
            <person name="Greenwold M.J."/>
            <person name="Hoffmann F.G."/>
            <person name="Howard J.M."/>
            <person name="Iguchi T."/>
            <person name="Janes D.E."/>
            <person name="Khan S.Y."/>
            <person name="Kohno S."/>
            <person name="de Koning A.J."/>
            <person name="Lance S.L."/>
            <person name="McCarthy F.M."/>
            <person name="McCormack J.E."/>
            <person name="Merchant M.E."/>
            <person name="Peterson D.G."/>
            <person name="Pollock D.D."/>
            <person name="Pourmand N."/>
            <person name="Raney B.J."/>
            <person name="Roessler K.A."/>
            <person name="Sanford J.R."/>
            <person name="Sawyer R.H."/>
            <person name="Schmidt C.J."/>
            <person name="Triplett E.W."/>
            <person name="Tuberville T.D."/>
            <person name="Venegas-Anaya M."/>
            <person name="Howard J.T."/>
            <person name="Jarvis E.D."/>
            <person name="Guillette L.J.Jr."/>
            <person name="Glenn T.C."/>
            <person name="Green R.E."/>
            <person name="Ray D.A."/>
        </authorList>
    </citation>
    <scope>NUCLEOTIDE SEQUENCE [LARGE SCALE GENOMIC DNA]</scope>
    <source>
        <strain evidence="2">KSC_2009_1</strain>
    </source>
</reference>
<proteinExistence type="predicted"/>
<accession>A0A151NF77</accession>